<gene>
    <name evidence="2" type="ORF">ACFPJ6_11605</name>
</gene>
<dbReference type="EMBL" id="JBHSLD010000009">
    <property type="protein sequence ID" value="MFC5381439.1"/>
    <property type="molecule type" value="Genomic_DNA"/>
</dbReference>
<evidence type="ECO:0000256" key="1">
    <source>
        <dbReference type="SAM" id="Phobius"/>
    </source>
</evidence>
<name>A0ABW0GQ63_9MICO</name>
<protein>
    <recommendedName>
        <fullName evidence="4">GPR1/FUN34/yaaH family protein</fullName>
    </recommendedName>
</protein>
<dbReference type="PANTHER" id="PTHR30178:SF3">
    <property type="entry name" value="SUCCINATE-ACETATE_PROTON SYMPORTER SATP"/>
    <property type="match status" value="1"/>
</dbReference>
<proteinExistence type="predicted"/>
<sequence length="215" mass="21558">MTRIVLRPVGTPLPLGFLGLAVATTAFAVLQLGWLPPEQGRVVALAALLFTAPVQLLASVFGFLARDPVAGTGMAVLSGTWVVVGYVTLTTAPGASSAGLGVLLVLSALALSVPAAAARTKLVPAAVIALSALRFAVTGVAELTGSAGWSSAAGATGLVLGALALYAALALELEDASHRTSLPLGRRGAAGVAMHGDVRQQLGEVRHEAGVRDQL</sequence>
<evidence type="ECO:0008006" key="4">
    <source>
        <dbReference type="Google" id="ProtNLM"/>
    </source>
</evidence>
<feature type="transmembrane region" description="Helical" evidence="1">
    <location>
        <begin position="42"/>
        <end position="64"/>
    </location>
</feature>
<dbReference type="PANTHER" id="PTHR30178">
    <property type="entry name" value="INNER MEMBRANE PROTEIN YAAH"/>
    <property type="match status" value="1"/>
</dbReference>
<reference evidence="3" key="1">
    <citation type="journal article" date="2019" name="Int. J. Syst. Evol. Microbiol.">
        <title>The Global Catalogue of Microorganisms (GCM) 10K type strain sequencing project: providing services to taxonomists for standard genome sequencing and annotation.</title>
        <authorList>
            <consortium name="The Broad Institute Genomics Platform"/>
            <consortium name="The Broad Institute Genome Sequencing Center for Infectious Disease"/>
            <person name="Wu L."/>
            <person name="Ma J."/>
        </authorList>
    </citation>
    <scope>NUCLEOTIDE SEQUENCE [LARGE SCALE GENOMIC DNA]</scope>
    <source>
        <strain evidence="3">CCUG 43114</strain>
    </source>
</reference>
<feature type="transmembrane region" description="Helical" evidence="1">
    <location>
        <begin position="12"/>
        <end position="30"/>
    </location>
</feature>
<accession>A0ABW0GQ63</accession>
<keyword evidence="1" id="KW-0812">Transmembrane</keyword>
<dbReference type="InterPro" id="IPR047623">
    <property type="entry name" value="SatP"/>
</dbReference>
<dbReference type="RefSeq" id="WP_340269325.1">
    <property type="nucleotide sequence ID" value="NZ_JBBEOG010000004.1"/>
</dbReference>
<dbReference type="Proteomes" id="UP001596122">
    <property type="component" value="Unassembled WGS sequence"/>
</dbReference>
<keyword evidence="1" id="KW-1133">Transmembrane helix</keyword>
<feature type="transmembrane region" description="Helical" evidence="1">
    <location>
        <begin position="147"/>
        <end position="169"/>
    </location>
</feature>
<comment type="caution">
    <text evidence="2">The sequence shown here is derived from an EMBL/GenBank/DDBJ whole genome shotgun (WGS) entry which is preliminary data.</text>
</comment>
<feature type="transmembrane region" description="Helical" evidence="1">
    <location>
        <begin position="71"/>
        <end position="89"/>
    </location>
</feature>
<feature type="transmembrane region" description="Helical" evidence="1">
    <location>
        <begin position="95"/>
        <end position="115"/>
    </location>
</feature>
<evidence type="ECO:0000313" key="2">
    <source>
        <dbReference type="EMBL" id="MFC5381439.1"/>
    </source>
</evidence>
<keyword evidence="1" id="KW-0472">Membrane</keyword>
<keyword evidence="3" id="KW-1185">Reference proteome</keyword>
<evidence type="ECO:0000313" key="3">
    <source>
        <dbReference type="Proteomes" id="UP001596122"/>
    </source>
</evidence>
<feature type="transmembrane region" description="Helical" evidence="1">
    <location>
        <begin position="122"/>
        <end position="141"/>
    </location>
</feature>
<organism evidence="2 3">
    <name type="scientific">Aquipuribacter nitratireducens</name>
    <dbReference type="NCBI Taxonomy" id="650104"/>
    <lineage>
        <taxon>Bacteria</taxon>
        <taxon>Bacillati</taxon>
        <taxon>Actinomycetota</taxon>
        <taxon>Actinomycetes</taxon>
        <taxon>Micrococcales</taxon>
        <taxon>Intrasporangiaceae</taxon>
        <taxon>Aquipuribacter</taxon>
    </lineage>
</organism>